<evidence type="ECO:0000256" key="1">
    <source>
        <dbReference type="SAM" id="MobiDB-lite"/>
    </source>
</evidence>
<organism evidence="3 4">
    <name type="scientific">Caenorhabditis japonica</name>
    <dbReference type="NCBI Taxonomy" id="281687"/>
    <lineage>
        <taxon>Eukaryota</taxon>
        <taxon>Metazoa</taxon>
        <taxon>Ecdysozoa</taxon>
        <taxon>Nematoda</taxon>
        <taxon>Chromadorea</taxon>
        <taxon>Rhabditida</taxon>
        <taxon>Rhabditina</taxon>
        <taxon>Rhabditomorpha</taxon>
        <taxon>Rhabditoidea</taxon>
        <taxon>Rhabditidae</taxon>
        <taxon>Peloderinae</taxon>
        <taxon>Caenorhabditis</taxon>
    </lineage>
</organism>
<reference evidence="3" key="2">
    <citation type="submission" date="2022-06" db="UniProtKB">
        <authorList>
            <consortium name="EnsemblMetazoa"/>
        </authorList>
    </citation>
    <scope>IDENTIFICATION</scope>
    <source>
        <strain evidence="3">DF5081</strain>
    </source>
</reference>
<keyword evidence="2" id="KW-1133">Transmembrane helix</keyword>
<dbReference type="GO" id="GO:0035418">
    <property type="term" value="P:protein localization to synapse"/>
    <property type="evidence" value="ECO:0007669"/>
    <property type="project" value="EnsemblMetazoa"/>
</dbReference>
<dbReference type="EnsemblMetazoa" id="CJA11414.1">
    <property type="protein sequence ID" value="CJA11414.1"/>
    <property type="gene ID" value="WBGene00130618"/>
</dbReference>
<feature type="region of interest" description="Disordered" evidence="1">
    <location>
        <begin position="150"/>
        <end position="177"/>
    </location>
</feature>
<proteinExistence type="predicted"/>
<sequence>MSSTQFSPAQADVGLSIVLPTIIFCIGLIGAMLLGINKCKQWELDKVVEMRRSRRVLQRVTNRLREKNFKTIQRARTMRKRAASAKARTEFSPPAYQSKNNSTEFPCGTTPPPSYEDDVLEDYYKECHPSRRSIPVPSSPRRYIRQRAKINQYSSSARRSSRSSTAAPAYRESPHIV</sequence>
<accession>A0A8R1HTK9</accession>
<evidence type="ECO:0000313" key="3">
    <source>
        <dbReference type="EnsemblMetazoa" id="CJA11414.1"/>
    </source>
</evidence>
<feature type="region of interest" description="Disordered" evidence="1">
    <location>
        <begin position="80"/>
        <end position="112"/>
    </location>
</feature>
<feature type="compositionally biased region" description="Low complexity" evidence="1">
    <location>
        <begin position="154"/>
        <end position="167"/>
    </location>
</feature>
<dbReference type="AlphaFoldDB" id="A0A8R1HTK9"/>
<evidence type="ECO:0000313" key="4">
    <source>
        <dbReference type="Proteomes" id="UP000005237"/>
    </source>
</evidence>
<dbReference type="OMA" id="FCIAMVI"/>
<protein>
    <submittedName>
        <fullName evidence="3">Uncharacterized protein</fullName>
    </submittedName>
</protein>
<name>A0A8R1HTK9_CAEJA</name>
<keyword evidence="2" id="KW-0472">Membrane</keyword>
<reference evidence="4" key="1">
    <citation type="submission" date="2010-08" db="EMBL/GenBank/DDBJ databases">
        <authorList>
            <consortium name="Caenorhabditis japonica Sequencing Consortium"/>
            <person name="Wilson R.K."/>
        </authorList>
    </citation>
    <scope>NUCLEOTIDE SEQUENCE [LARGE SCALE GENOMIC DNA]</scope>
    <source>
        <strain evidence="4">DF5081</strain>
    </source>
</reference>
<keyword evidence="4" id="KW-1185">Reference proteome</keyword>
<dbReference type="GO" id="GO:0005789">
    <property type="term" value="C:endoplasmic reticulum membrane"/>
    <property type="evidence" value="ECO:0007669"/>
    <property type="project" value="EnsemblMetazoa"/>
</dbReference>
<keyword evidence="2" id="KW-0812">Transmembrane</keyword>
<feature type="transmembrane region" description="Helical" evidence="2">
    <location>
        <begin position="13"/>
        <end position="36"/>
    </location>
</feature>
<evidence type="ECO:0000256" key="2">
    <source>
        <dbReference type="SAM" id="Phobius"/>
    </source>
</evidence>
<dbReference type="GO" id="GO:0035545">
    <property type="term" value="P:determination of left/right asymmetry in nervous system"/>
    <property type="evidence" value="ECO:0007669"/>
    <property type="project" value="EnsemblMetazoa"/>
</dbReference>
<dbReference type="Proteomes" id="UP000005237">
    <property type="component" value="Unassembled WGS sequence"/>
</dbReference>
<dbReference type="GO" id="GO:0032527">
    <property type="term" value="P:protein exit from endoplasmic reticulum"/>
    <property type="evidence" value="ECO:0007669"/>
    <property type="project" value="EnsemblMetazoa"/>
</dbReference>
<feature type="compositionally biased region" description="Polar residues" evidence="1">
    <location>
        <begin position="95"/>
        <end position="104"/>
    </location>
</feature>
<dbReference type="GO" id="GO:0040017">
    <property type="term" value="P:positive regulation of locomotion"/>
    <property type="evidence" value="ECO:0007669"/>
    <property type="project" value="EnsemblMetazoa"/>
</dbReference>